<sequence length="75" mass="8254">MPSEHAPAERETIAIEEADVDEVLAMSGGDPRAAIKALLIGQQFLEMELQKARQEASWGYVRGRPSRETRDASEG</sequence>
<dbReference type="OrthoDB" id="8101345at2"/>
<gene>
    <name evidence="2" type="ordered locus">Snov_2955</name>
</gene>
<protein>
    <submittedName>
        <fullName evidence="2">Uncharacterized protein</fullName>
    </submittedName>
</protein>
<dbReference type="AlphaFoldDB" id="D7A6N5"/>
<proteinExistence type="predicted"/>
<organism evidence="2 3">
    <name type="scientific">Ancylobacter novellus (strain ATCC 8093 / DSM 506 / JCM 20403 / CCM 1077 / IAM 12100 / NBRC 12443 / NCIMB 10456)</name>
    <name type="common">Starkeya novella</name>
    <dbReference type="NCBI Taxonomy" id="639283"/>
    <lineage>
        <taxon>Bacteria</taxon>
        <taxon>Pseudomonadati</taxon>
        <taxon>Pseudomonadota</taxon>
        <taxon>Alphaproteobacteria</taxon>
        <taxon>Hyphomicrobiales</taxon>
        <taxon>Xanthobacteraceae</taxon>
        <taxon>Ancylobacter</taxon>
    </lineage>
</organism>
<keyword evidence="3" id="KW-1185">Reference proteome</keyword>
<dbReference type="RefSeq" id="WP_013167736.1">
    <property type="nucleotide sequence ID" value="NC_014217.1"/>
</dbReference>
<dbReference type="EMBL" id="CP002026">
    <property type="protein sequence ID" value="ADH90233.1"/>
    <property type="molecule type" value="Genomic_DNA"/>
</dbReference>
<feature type="compositionally biased region" description="Basic and acidic residues" evidence="1">
    <location>
        <begin position="65"/>
        <end position="75"/>
    </location>
</feature>
<feature type="region of interest" description="Disordered" evidence="1">
    <location>
        <begin position="56"/>
        <end position="75"/>
    </location>
</feature>
<dbReference type="HOGENOM" id="CLU_2669281_0_0_5"/>
<evidence type="ECO:0000313" key="2">
    <source>
        <dbReference type="EMBL" id="ADH90233.1"/>
    </source>
</evidence>
<dbReference type="KEGG" id="sno:Snov_2955"/>
<accession>D7A6N5</accession>
<evidence type="ECO:0000256" key="1">
    <source>
        <dbReference type="SAM" id="MobiDB-lite"/>
    </source>
</evidence>
<dbReference type="eggNOG" id="ENOG5032M75">
    <property type="taxonomic scope" value="Bacteria"/>
</dbReference>
<dbReference type="STRING" id="639283.Snov_2955"/>
<reference evidence="2 3" key="1">
    <citation type="journal article" date="2012" name="Stand. Genomic Sci.">
        <title>Complete genome sequence of the facultatively chemolithoautotrophic and methylotrophic alpha Proteobacterium Starkeya novella type strain (ATCC 8093(T)).</title>
        <authorList>
            <person name="Kappler U."/>
            <person name="Davenport K."/>
            <person name="Beatson S."/>
            <person name="Lucas S."/>
            <person name="Lapidus A."/>
            <person name="Copeland A."/>
            <person name="Berry K.W."/>
            <person name="Glavina Del Rio T."/>
            <person name="Hammon N."/>
            <person name="Dalin E."/>
            <person name="Tice H."/>
            <person name="Pitluck S."/>
            <person name="Richardson P."/>
            <person name="Bruce D."/>
            <person name="Goodwin L.A."/>
            <person name="Han C."/>
            <person name="Tapia R."/>
            <person name="Detter J.C."/>
            <person name="Chang Y.J."/>
            <person name="Jeffries C.D."/>
            <person name="Land M."/>
            <person name="Hauser L."/>
            <person name="Kyrpides N.C."/>
            <person name="Goker M."/>
            <person name="Ivanova N."/>
            <person name="Klenk H.P."/>
            <person name="Woyke T."/>
        </authorList>
    </citation>
    <scope>NUCLEOTIDE SEQUENCE [LARGE SCALE GENOMIC DNA]</scope>
    <source>
        <strain evidence="3">ATCC 8093 / DSM 506 / JCM 20403 / CCM 1077 / IAM 12100 / NBRC 12443 / NCIMB 10456</strain>
    </source>
</reference>
<dbReference type="Proteomes" id="UP000006633">
    <property type="component" value="Chromosome"/>
</dbReference>
<name>D7A6N5_ANCN5</name>
<evidence type="ECO:0000313" key="3">
    <source>
        <dbReference type="Proteomes" id="UP000006633"/>
    </source>
</evidence>